<dbReference type="Proteomes" id="UP000266183">
    <property type="component" value="Chromosome"/>
</dbReference>
<dbReference type="EMBL" id="CP032382">
    <property type="protein sequence ID" value="AYB35260.1"/>
    <property type="molecule type" value="Genomic_DNA"/>
</dbReference>
<accession>A0A385SZL5</accession>
<gene>
    <name evidence="1" type="ORF">D4L85_33820</name>
</gene>
<organism evidence="1 2">
    <name type="scientific">Chryseolinea soli</name>
    <dbReference type="NCBI Taxonomy" id="2321403"/>
    <lineage>
        <taxon>Bacteria</taxon>
        <taxon>Pseudomonadati</taxon>
        <taxon>Bacteroidota</taxon>
        <taxon>Cytophagia</taxon>
        <taxon>Cytophagales</taxon>
        <taxon>Fulvivirgaceae</taxon>
        <taxon>Chryseolinea</taxon>
    </lineage>
</organism>
<proteinExistence type="predicted"/>
<reference evidence="2" key="1">
    <citation type="submission" date="2018-09" db="EMBL/GenBank/DDBJ databases">
        <title>Chryseolinea sp. KIS68-18 isolated from soil.</title>
        <authorList>
            <person name="Weon H.-Y."/>
            <person name="Kwon S.-W."/>
            <person name="Lee S.A."/>
        </authorList>
    </citation>
    <scope>NUCLEOTIDE SEQUENCE [LARGE SCALE GENOMIC DNA]</scope>
    <source>
        <strain evidence="2">KIS68-18</strain>
    </source>
</reference>
<evidence type="ECO:0000313" key="1">
    <source>
        <dbReference type="EMBL" id="AYB35260.1"/>
    </source>
</evidence>
<protein>
    <recommendedName>
        <fullName evidence="3">Outer membrane protein beta-barrel domain-containing protein</fullName>
    </recommendedName>
</protein>
<dbReference type="AlphaFoldDB" id="A0A385SZL5"/>
<name>A0A385SZL5_9BACT</name>
<keyword evidence="2" id="KW-1185">Reference proteome</keyword>
<sequence length="243" mass="26958">MDTNKKQYRLASLKTKRFGMALVFLFGISTASFGQNKYAIGFFRSFPTGKFKSTSLDNSGSFAKNGWGAVFEDKVRTNSWPAGFYMLIHLSYQQNQLDNMALQENLTASLGYRTAVAEANYNPLLASLGPYFEILLSKATYLGIKTGIGFMFTNIDSFVISAYDTQGNMVFNELLDFKSSPNFSFLLGLQFGVRLSRNVELGCFADYSAGRQRVKATIGNLSNIQSDFNLAFVNTGLNVTVSF</sequence>
<evidence type="ECO:0000313" key="2">
    <source>
        <dbReference type="Proteomes" id="UP000266183"/>
    </source>
</evidence>
<dbReference type="KEGG" id="chk:D4L85_33820"/>
<evidence type="ECO:0008006" key="3">
    <source>
        <dbReference type="Google" id="ProtNLM"/>
    </source>
</evidence>